<dbReference type="CDD" id="cd06139">
    <property type="entry name" value="DNA_polA_I_Ecoli_like_exo"/>
    <property type="match status" value="1"/>
</dbReference>
<dbReference type="SUPFAM" id="SSF53098">
    <property type="entry name" value="Ribonuclease H-like"/>
    <property type="match status" value="1"/>
</dbReference>
<dbReference type="InterPro" id="IPR036397">
    <property type="entry name" value="RNaseH_sf"/>
</dbReference>
<dbReference type="GO" id="GO:0003676">
    <property type="term" value="F:nucleic acid binding"/>
    <property type="evidence" value="ECO:0007669"/>
    <property type="project" value="InterPro"/>
</dbReference>
<feature type="non-terminal residue" evidence="2">
    <location>
        <position position="1"/>
    </location>
</feature>
<evidence type="ECO:0000313" key="2">
    <source>
        <dbReference type="EMBL" id="GAI36034.1"/>
    </source>
</evidence>
<dbReference type="InterPro" id="IPR012337">
    <property type="entry name" value="RNaseH-like_sf"/>
</dbReference>
<evidence type="ECO:0000259" key="1">
    <source>
        <dbReference type="SMART" id="SM00474"/>
    </source>
</evidence>
<comment type="caution">
    <text evidence="2">The sequence shown here is derived from an EMBL/GenBank/DDBJ whole genome shotgun (WGS) entry which is preliminary data.</text>
</comment>
<reference evidence="2" key="1">
    <citation type="journal article" date="2014" name="Front. Microbiol.">
        <title>High frequency of phylogenetically diverse reductive dehalogenase-homologous genes in deep subseafloor sedimentary metagenomes.</title>
        <authorList>
            <person name="Kawai M."/>
            <person name="Futagami T."/>
            <person name="Toyoda A."/>
            <person name="Takaki Y."/>
            <person name="Nishi S."/>
            <person name="Hori S."/>
            <person name="Arai W."/>
            <person name="Tsubouchi T."/>
            <person name="Morono Y."/>
            <person name="Uchiyama I."/>
            <person name="Ito T."/>
            <person name="Fujiyama A."/>
            <person name="Inagaki F."/>
            <person name="Takami H."/>
        </authorList>
    </citation>
    <scope>NUCLEOTIDE SEQUENCE</scope>
    <source>
        <strain evidence="2">Expedition CK06-06</strain>
    </source>
</reference>
<dbReference type="GO" id="GO:0008408">
    <property type="term" value="F:3'-5' exonuclease activity"/>
    <property type="evidence" value="ECO:0007669"/>
    <property type="project" value="InterPro"/>
</dbReference>
<proteinExistence type="predicted"/>
<dbReference type="GO" id="GO:0003887">
    <property type="term" value="F:DNA-directed DNA polymerase activity"/>
    <property type="evidence" value="ECO:0007669"/>
    <property type="project" value="InterPro"/>
</dbReference>
<dbReference type="PANTHER" id="PTHR10133:SF27">
    <property type="entry name" value="DNA POLYMERASE NU"/>
    <property type="match status" value="1"/>
</dbReference>
<dbReference type="Gene3D" id="3.30.420.10">
    <property type="entry name" value="Ribonuclease H-like superfamily/Ribonuclease H"/>
    <property type="match status" value="1"/>
</dbReference>
<organism evidence="2">
    <name type="scientific">marine sediment metagenome</name>
    <dbReference type="NCBI Taxonomy" id="412755"/>
    <lineage>
        <taxon>unclassified sequences</taxon>
        <taxon>metagenomes</taxon>
        <taxon>ecological metagenomes</taxon>
    </lineage>
</organism>
<dbReference type="PANTHER" id="PTHR10133">
    <property type="entry name" value="DNA POLYMERASE I"/>
    <property type="match status" value="1"/>
</dbReference>
<dbReference type="AlphaFoldDB" id="X1PYK9"/>
<dbReference type="InterPro" id="IPR002562">
    <property type="entry name" value="3'-5'_exonuclease_dom"/>
</dbReference>
<name>X1PYK9_9ZZZZ</name>
<sequence>LSTFGDCRVSHYDRNQVTELFRELEFFSLLPKLPKTGEIAPGATTQVKAETISEPAYYIINTASALDELLSRLSAASSFAFDLETTGLNAMLAQLVGISLSLAPGEAYYIPVGHVGWGEVEQLPLEQVISRLKPLLEDNSLAKFAHNGKYDMTVMAEYGVTVNNLTFDTMLAAYLTGEQSLGLKALAFSKLGIEMTPIIALIGSGAKQISMSQVEVKQAADYACADADMTLRLAQLLDAELHQQGLWQLF</sequence>
<dbReference type="SMART" id="SM00474">
    <property type="entry name" value="35EXOc"/>
    <property type="match status" value="1"/>
</dbReference>
<feature type="domain" description="3'-5' exonuclease" evidence="1">
    <location>
        <begin position="57"/>
        <end position="242"/>
    </location>
</feature>
<protein>
    <recommendedName>
        <fullName evidence="1">3'-5' exonuclease domain-containing protein</fullName>
    </recommendedName>
</protein>
<dbReference type="GO" id="GO:0006261">
    <property type="term" value="P:DNA-templated DNA replication"/>
    <property type="evidence" value="ECO:0007669"/>
    <property type="project" value="InterPro"/>
</dbReference>
<dbReference type="Pfam" id="PF01612">
    <property type="entry name" value="DNA_pol_A_exo1"/>
    <property type="match status" value="1"/>
</dbReference>
<dbReference type="GO" id="GO:0006302">
    <property type="term" value="P:double-strand break repair"/>
    <property type="evidence" value="ECO:0007669"/>
    <property type="project" value="TreeGrafter"/>
</dbReference>
<dbReference type="EMBL" id="BARV01032614">
    <property type="protein sequence ID" value="GAI36034.1"/>
    <property type="molecule type" value="Genomic_DNA"/>
</dbReference>
<feature type="non-terminal residue" evidence="2">
    <location>
        <position position="250"/>
    </location>
</feature>
<gene>
    <name evidence="2" type="ORF">S06H3_51406</name>
</gene>
<dbReference type="InterPro" id="IPR002298">
    <property type="entry name" value="DNA_polymerase_A"/>
</dbReference>
<accession>X1PYK9</accession>